<accession>U1GRF4</accession>
<dbReference type="PANTHER" id="PTHR24148:SF64">
    <property type="entry name" value="HETEROKARYON INCOMPATIBILITY DOMAIN-CONTAINING PROTEIN"/>
    <property type="match status" value="1"/>
</dbReference>
<organism evidence="2 3">
    <name type="scientific">Endocarpon pusillum (strain Z07020 / HMAS-L-300199)</name>
    <name type="common">Lichen-forming fungus</name>
    <dbReference type="NCBI Taxonomy" id="1263415"/>
    <lineage>
        <taxon>Eukaryota</taxon>
        <taxon>Fungi</taxon>
        <taxon>Dikarya</taxon>
        <taxon>Ascomycota</taxon>
        <taxon>Pezizomycotina</taxon>
        <taxon>Eurotiomycetes</taxon>
        <taxon>Chaetothyriomycetidae</taxon>
        <taxon>Verrucariales</taxon>
        <taxon>Verrucariaceae</taxon>
        <taxon>Endocarpon</taxon>
    </lineage>
</organism>
<dbReference type="PANTHER" id="PTHR24148">
    <property type="entry name" value="ANKYRIN REPEAT DOMAIN-CONTAINING PROTEIN 39 HOMOLOG-RELATED"/>
    <property type="match status" value="1"/>
</dbReference>
<dbReference type="Pfam" id="PF06985">
    <property type="entry name" value="HET"/>
    <property type="match status" value="1"/>
</dbReference>
<dbReference type="InterPro" id="IPR052895">
    <property type="entry name" value="HetReg/Transcr_Mod"/>
</dbReference>
<proteinExistence type="predicted"/>
<dbReference type="HOGENOM" id="CLU_004184_7_4_1"/>
<dbReference type="GeneID" id="19240119"/>
<dbReference type="RefSeq" id="XP_007787733.1">
    <property type="nucleotide sequence ID" value="XM_007789543.1"/>
</dbReference>
<dbReference type="OrthoDB" id="4850726at2759"/>
<evidence type="ECO:0000313" key="3">
    <source>
        <dbReference type="Proteomes" id="UP000019373"/>
    </source>
</evidence>
<dbReference type="eggNOG" id="ENOG502SHD2">
    <property type="taxonomic scope" value="Eukaryota"/>
</dbReference>
<name>U1GRF4_ENDPU</name>
<dbReference type="OMA" id="PSANCIH"/>
<feature type="domain" description="Heterokaryon incompatibility" evidence="1">
    <location>
        <begin position="47"/>
        <end position="208"/>
    </location>
</feature>
<sequence length="615" mass="70079">MAPYSYLPLIEDNSEIRLLTLYPGSFESNIQCSLHAVRLTENEVPKYEALSYVWGDTSNPVSLYILPSSDGAIDITKNLAELLPYLRYCDRPRVFWIDAICVNQADLDERSRQVQHMAHVYRNAERVVVWLGLETPETKLALSTWRDLSLKIDVDRSGHGAMRSRSDDPSDSHWGDQHCFLPFDQKIWHAMAHLLKRPWFERLWVWQEIRLANPHAVIACGFDMLLWKQFSDALYCIRYKRQETGFPELHNLIDRAYEIVDYYGYSSLKTMMFQTRHSKCTDPRDRVYSMLGMLHKPDADLDIVPDYTKSTRKVFTDLVTQYVKKQKRLNILLLCKLDDAAAYLPSWVPNFAALSRARPIINVRATGDSVCSVEYYDEDILKVSGLTVSTVHEVSDLSPPENSKFPYHNIVKAARRFASTRNMENLYFDGTTVLEAYCRTICCNRLSDRHMPSNETLPNIQAAQAVLKDILKSETGKLADISPAAKIYLDYASDTCRSYSFFDTVRGHIGVCPISAMPGDQLSVFLGCDSPLLIRPAKDGQFKVVGECYVQGLMCNEALLGPLPGHFRRVTRLDKASNSYCGCYVDPVTGEMNIEDPRLGSLPQGWKRKLTIGLI</sequence>
<evidence type="ECO:0000259" key="1">
    <source>
        <dbReference type="Pfam" id="PF06985"/>
    </source>
</evidence>
<protein>
    <recommendedName>
        <fullName evidence="1">Heterokaryon incompatibility domain-containing protein</fullName>
    </recommendedName>
</protein>
<reference evidence="3" key="1">
    <citation type="journal article" date="2014" name="BMC Genomics">
        <title>Genome characteristics reveal the impact of lichenization on lichen-forming fungus Endocarpon pusillum Hedwig (Verrucariales, Ascomycota).</title>
        <authorList>
            <person name="Wang Y.-Y."/>
            <person name="Liu B."/>
            <person name="Zhang X.-Y."/>
            <person name="Zhou Q.-M."/>
            <person name="Zhang T."/>
            <person name="Li H."/>
            <person name="Yu Y.-F."/>
            <person name="Zhang X.-L."/>
            <person name="Hao X.-Y."/>
            <person name="Wang M."/>
            <person name="Wang L."/>
            <person name="Wei J.-C."/>
        </authorList>
    </citation>
    <scope>NUCLEOTIDE SEQUENCE [LARGE SCALE GENOMIC DNA]</scope>
    <source>
        <strain evidence="3">Z07020 / HMAS-L-300199</strain>
    </source>
</reference>
<gene>
    <name evidence="2" type="ORF">EPUS_05166</name>
</gene>
<dbReference type="AlphaFoldDB" id="U1GRF4"/>
<keyword evidence="3" id="KW-1185">Reference proteome</keyword>
<dbReference type="EMBL" id="KE720846">
    <property type="protein sequence ID" value="ERF74958.1"/>
    <property type="molecule type" value="Genomic_DNA"/>
</dbReference>
<dbReference type="InterPro" id="IPR010730">
    <property type="entry name" value="HET"/>
</dbReference>
<evidence type="ECO:0000313" key="2">
    <source>
        <dbReference type="EMBL" id="ERF74958.1"/>
    </source>
</evidence>
<dbReference type="Pfam" id="PF26639">
    <property type="entry name" value="Het-6_barrel"/>
    <property type="match status" value="1"/>
</dbReference>
<dbReference type="Proteomes" id="UP000019373">
    <property type="component" value="Unassembled WGS sequence"/>
</dbReference>